<keyword evidence="2" id="KW-0677">Repeat</keyword>
<dbReference type="PANTHER" id="PTHR22847:SF745">
    <property type="entry name" value="F-BOX_WD REPEAT-CONTAINING PROTEIN 7"/>
    <property type="match status" value="1"/>
</dbReference>
<keyword evidence="6" id="KW-1185">Reference proteome</keyword>
<evidence type="ECO:0000256" key="3">
    <source>
        <dbReference type="PROSITE-ProRule" id="PRU00221"/>
    </source>
</evidence>
<dbReference type="Gene3D" id="1.20.1280.50">
    <property type="match status" value="1"/>
</dbReference>
<accession>A0A5C3LEF7</accession>
<dbReference type="InterPro" id="IPR015943">
    <property type="entry name" value="WD40/YVTN_repeat-like_dom_sf"/>
</dbReference>
<dbReference type="PANTHER" id="PTHR22847">
    <property type="entry name" value="WD40 REPEAT PROTEIN"/>
    <property type="match status" value="1"/>
</dbReference>
<dbReference type="InterPro" id="IPR036322">
    <property type="entry name" value="WD40_repeat_dom_sf"/>
</dbReference>
<dbReference type="PROSITE" id="PS50294">
    <property type="entry name" value="WD_REPEATS_REGION"/>
    <property type="match status" value="5"/>
</dbReference>
<keyword evidence="1 3" id="KW-0853">WD repeat</keyword>
<feature type="region of interest" description="Disordered" evidence="4">
    <location>
        <begin position="1"/>
        <end position="104"/>
    </location>
</feature>
<feature type="region of interest" description="Disordered" evidence="4">
    <location>
        <begin position="919"/>
        <end position="941"/>
    </location>
</feature>
<dbReference type="InterPro" id="IPR036047">
    <property type="entry name" value="F-box-like_dom_sf"/>
</dbReference>
<reference evidence="5 6" key="1">
    <citation type="journal article" date="2019" name="Nat. Ecol. Evol.">
        <title>Megaphylogeny resolves global patterns of mushroom evolution.</title>
        <authorList>
            <person name="Varga T."/>
            <person name="Krizsan K."/>
            <person name="Foldi C."/>
            <person name="Dima B."/>
            <person name="Sanchez-Garcia M."/>
            <person name="Sanchez-Ramirez S."/>
            <person name="Szollosi G.J."/>
            <person name="Szarkandi J.G."/>
            <person name="Papp V."/>
            <person name="Albert L."/>
            <person name="Andreopoulos W."/>
            <person name="Angelini C."/>
            <person name="Antonin V."/>
            <person name="Barry K.W."/>
            <person name="Bougher N.L."/>
            <person name="Buchanan P."/>
            <person name="Buyck B."/>
            <person name="Bense V."/>
            <person name="Catcheside P."/>
            <person name="Chovatia M."/>
            <person name="Cooper J."/>
            <person name="Damon W."/>
            <person name="Desjardin D."/>
            <person name="Finy P."/>
            <person name="Geml J."/>
            <person name="Haridas S."/>
            <person name="Hughes K."/>
            <person name="Justo A."/>
            <person name="Karasinski D."/>
            <person name="Kautmanova I."/>
            <person name="Kiss B."/>
            <person name="Kocsube S."/>
            <person name="Kotiranta H."/>
            <person name="LaButti K.M."/>
            <person name="Lechner B.E."/>
            <person name="Liimatainen K."/>
            <person name="Lipzen A."/>
            <person name="Lukacs Z."/>
            <person name="Mihaltcheva S."/>
            <person name="Morgado L.N."/>
            <person name="Niskanen T."/>
            <person name="Noordeloos M.E."/>
            <person name="Ohm R.A."/>
            <person name="Ortiz-Santana B."/>
            <person name="Ovrebo C."/>
            <person name="Racz N."/>
            <person name="Riley R."/>
            <person name="Savchenko A."/>
            <person name="Shiryaev A."/>
            <person name="Soop K."/>
            <person name="Spirin V."/>
            <person name="Szebenyi C."/>
            <person name="Tomsovsky M."/>
            <person name="Tulloss R.E."/>
            <person name="Uehling J."/>
            <person name="Grigoriev I.V."/>
            <person name="Vagvolgyi C."/>
            <person name="Papp T."/>
            <person name="Martin F.M."/>
            <person name="Miettinen O."/>
            <person name="Hibbett D.S."/>
            <person name="Nagy L.G."/>
        </authorList>
    </citation>
    <scope>NUCLEOTIDE SEQUENCE [LARGE SCALE GENOMIC DNA]</scope>
    <source>
        <strain evidence="5 6">CBS 166.37</strain>
    </source>
</reference>
<evidence type="ECO:0000256" key="2">
    <source>
        <dbReference type="ARBA" id="ARBA00022737"/>
    </source>
</evidence>
<feature type="region of interest" description="Disordered" evidence="4">
    <location>
        <begin position="142"/>
        <end position="182"/>
    </location>
</feature>
<feature type="repeat" description="WD" evidence="3">
    <location>
        <begin position="1037"/>
        <end position="1076"/>
    </location>
</feature>
<dbReference type="SMART" id="SM00320">
    <property type="entry name" value="WD40"/>
    <property type="match status" value="7"/>
</dbReference>
<evidence type="ECO:0000313" key="5">
    <source>
        <dbReference type="EMBL" id="TFK31228.1"/>
    </source>
</evidence>
<sequence length="1202" mass="130938">MTHPSTPPRTRPARRAASVSAAYRSPTQHDQQHTVYRAPHGSAYRGSYTTYPLPSSASSTSPSSSNTNNTNMTTRNALYAPPLPQPALNTPTSSPMNEAENESPRFSRLLTTVLGSPFLTTADAFSSPLPLSSVDLEPLSLYDQQGQSQSQPQSPNYYQSEKYHPHTPTHIPRSSSPAPTADYSIIDVDPEYEEGAFIPGGYHPYAYSLPHLQHRSDSRPHLQSHSYSHSYVLPNSYPNSHTHSRSLSMSMSANLGFVRSRSYTNPNANLNMSWSGPVSPYHHQHSPFHSTHNPLKTLLPRLWDALSSPGRTLGLAPSSSSPYSSSSNSSSSDITPSSSPRPAAVGRKSPLPWGSSRGSPSSQRSPQSNSSQHTPPRTAPKRSPQSASRRSPLPWSKAKGKGNRLFRPASNASLGTNNTGELVDYSELFESSPSQDLSPDHSYSHLSSQMDYSHDFSAGDYSDSTSLAPLDGEEGELIDDEACCILQVTGRVVDVRAVTGIDILALLPPELALHILMFLCPPPLLASSPQEYTSIYSSPPPPSRMSSSTSNSQRYSSHSSRSYTPSYNQGYTEAITGPTAEYTPLEALHTLLSARAVSRTWCRLASDNAVWRGMFLGRWGVELGRGVGGALSGGGGLDLKTAAREREQKHTYPPLPVTPRRRSSRTVASPSSPLARSRRTTTHRYTYRDSVISTTPLALPHGPLQLDWCVMYKQRWELEMRWSGRALRIREVNDNEGGGGGGKGRNGGYGYGYDDAIGVGYVPPTPGLGGGRQYPPASPSSVRAIRHGVDGQGSAGVGGVGQGRGMFGFVTGAGMSSSVEYERKRDGMVGFGREDRQKTREERWEPESMKISGHNDSVYCLEFDTKRIITGSRDRSIKVWSLHTGALLATFWGAHRGSVLCLKFEKDWEEAGGDVQEPYAAEDKFDGNDKSTAGDGHKPRRGFMVSGSSDCSICVWDMDTGAPVSGLGVAEVEGYHGDLEADLKQDREVTAEVRAVLKGHTGGVLDLRMDRKWIVSCSKDASIRVWDRSTLELHRTLRGHEGPVNAVGMQSGRVVSASGDGKMILWDVQSGERLRTFEGHDRGLACIEFKDDLIVSGSNDCMIKLWSATTGECLRTLVGHDALVRALSFDPRSGRLVSASYDKTVKVWDLGSGKMVREFKGTHTSHIFDVKFDVARIVSTSHDQKIVVLDFSKGLEAAKLFV</sequence>
<feature type="compositionally biased region" description="Low complexity" evidence="4">
    <location>
        <begin position="47"/>
        <end position="80"/>
    </location>
</feature>
<feature type="compositionally biased region" description="Low complexity" evidence="4">
    <location>
        <begin position="544"/>
        <end position="567"/>
    </location>
</feature>
<dbReference type="SUPFAM" id="SSF81383">
    <property type="entry name" value="F-box domain"/>
    <property type="match status" value="1"/>
</dbReference>
<gene>
    <name evidence="5" type="ORF">BDQ12DRAFT_694405</name>
</gene>
<feature type="compositionally biased region" description="Low complexity" evidence="4">
    <location>
        <begin position="15"/>
        <end position="26"/>
    </location>
</feature>
<dbReference type="InterPro" id="IPR001680">
    <property type="entry name" value="WD40_rpt"/>
</dbReference>
<feature type="repeat" description="WD" evidence="3">
    <location>
        <begin position="939"/>
        <end position="966"/>
    </location>
</feature>
<name>A0A5C3LEF7_9AGAR</name>
<evidence type="ECO:0000313" key="6">
    <source>
        <dbReference type="Proteomes" id="UP000308652"/>
    </source>
</evidence>
<dbReference type="Gene3D" id="2.130.10.10">
    <property type="entry name" value="YVTN repeat-like/Quinoprotein amine dehydrogenase"/>
    <property type="match status" value="2"/>
</dbReference>
<feature type="region of interest" description="Disordered" evidence="4">
    <location>
        <begin position="644"/>
        <end position="680"/>
    </location>
</feature>
<feature type="repeat" description="WD" evidence="3">
    <location>
        <begin position="1077"/>
        <end position="1116"/>
    </location>
</feature>
<dbReference type="InterPro" id="IPR020472">
    <property type="entry name" value="WD40_PAC1"/>
</dbReference>
<dbReference type="EMBL" id="ML213815">
    <property type="protein sequence ID" value="TFK31228.1"/>
    <property type="molecule type" value="Genomic_DNA"/>
</dbReference>
<feature type="compositionally biased region" description="Pro residues" evidence="4">
    <location>
        <begin position="1"/>
        <end position="10"/>
    </location>
</feature>
<dbReference type="PRINTS" id="PR00320">
    <property type="entry name" value="GPROTEINBRPT"/>
</dbReference>
<evidence type="ECO:0000256" key="1">
    <source>
        <dbReference type="ARBA" id="ARBA00022574"/>
    </source>
</evidence>
<protein>
    <submittedName>
        <fullName evidence="5">Uncharacterized protein</fullName>
    </submittedName>
</protein>
<feature type="repeat" description="WD" evidence="3">
    <location>
        <begin position="851"/>
        <end position="890"/>
    </location>
</feature>
<feature type="compositionally biased region" description="Low complexity" evidence="4">
    <location>
        <begin position="317"/>
        <end position="342"/>
    </location>
</feature>
<dbReference type="CDD" id="cd00200">
    <property type="entry name" value="WD40"/>
    <property type="match status" value="1"/>
</dbReference>
<proteinExistence type="predicted"/>
<feature type="region of interest" description="Disordered" evidence="4">
    <location>
        <begin position="533"/>
        <end position="570"/>
    </location>
</feature>
<feature type="repeat" description="WD" evidence="3">
    <location>
        <begin position="1117"/>
        <end position="1158"/>
    </location>
</feature>
<organism evidence="5 6">
    <name type="scientific">Crucibulum laeve</name>
    <dbReference type="NCBI Taxonomy" id="68775"/>
    <lineage>
        <taxon>Eukaryota</taxon>
        <taxon>Fungi</taxon>
        <taxon>Dikarya</taxon>
        <taxon>Basidiomycota</taxon>
        <taxon>Agaricomycotina</taxon>
        <taxon>Agaricomycetes</taxon>
        <taxon>Agaricomycetidae</taxon>
        <taxon>Agaricales</taxon>
        <taxon>Agaricineae</taxon>
        <taxon>Nidulariaceae</taxon>
        <taxon>Crucibulum</taxon>
    </lineage>
</organism>
<dbReference type="SUPFAM" id="SSF50978">
    <property type="entry name" value="WD40 repeat-like"/>
    <property type="match status" value="1"/>
</dbReference>
<dbReference type="OrthoDB" id="19711at2759"/>
<feature type="region of interest" description="Disordered" evidence="4">
    <location>
        <begin position="313"/>
        <end position="418"/>
    </location>
</feature>
<dbReference type="AlphaFoldDB" id="A0A5C3LEF7"/>
<dbReference type="STRING" id="68775.A0A5C3LEF7"/>
<dbReference type="PROSITE" id="PS00678">
    <property type="entry name" value="WD_REPEATS_1"/>
    <property type="match status" value="3"/>
</dbReference>
<feature type="compositionally biased region" description="Low complexity" evidence="4">
    <location>
        <begin position="144"/>
        <end position="160"/>
    </location>
</feature>
<dbReference type="PROSITE" id="PS50082">
    <property type="entry name" value="WD_REPEATS_2"/>
    <property type="match status" value="6"/>
</dbReference>
<dbReference type="InterPro" id="IPR019775">
    <property type="entry name" value="WD40_repeat_CS"/>
</dbReference>
<dbReference type="Proteomes" id="UP000308652">
    <property type="component" value="Unassembled WGS sequence"/>
</dbReference>
<feature type="repeat" description="WD" evidence="3">
    <location>
        <begin position="997"/>
        <end position="1036"/>
    </location>
</feature>
<evidence type="ECO:0000256" key="4">
    <source>
        <dbReference type="SAM" id="MobiDB-lite"/>
    </source>
</evidence>
<dbReference type="GO" id="GO:1990234">
    <property type="term" value="C:transferase complex"/>
    <property type="evidence" value="ECO:0007669"/>
    <property type="project" value="UniProtKB-ARBA"/>
</dbReference>
<dbReference type="Pfam" id="PF00400">
    <property type="entry name" value="WD40"/>
    <property type="match status" value="6"/>
</dbReference>
<feature type="compositionally biased region" description="Low complexity" evidence="4">
    <location>
        <begin position="354"/>
        <end position="371"/>
    </location>
</feature>